<sequence>MTKGKIILVPFPFDNFSGTKVRPAICLTNEIGFYNHVVIAFISCRIPPSLEESDLLIEMKGQAFKATGLSVDSVIKLHRLVTIPKSLIKRQLGVFPANQQAEIETKLKTLFEL</sequence>
<comment type="caution">
    <text evidence="1">The sequence shown here is derived from an EMBL/GenBank/DDBJ whole genome shotgun (WGS) entry which is preliminary data.</text>
</comment>
<keyword evidence="2" id="KW-1185">Reference proteome</keyword>
<proteinExistence type="predicted"/>
<dbReference type="SUPFAM" id="SSF50118">
    <property type="entry name" value="Cell growth inhibitor/plasmid maintenance toxic component"/>
    <property type="match status" value="1"/>
</dbReference>
<dbReference type="InterPro" id="IPR003477">
    <property type="entry name" value="PemK-like"/>
</dbReference>
<dbReference type="Proteomes" id="UP000240357">
    <property type="component" value="Unassembled WGS sequence"/>
</dbReference>
<dbReference type="RefSeq" id="WP_106931898.1">
    <property type="nucleotide sequence ID" value="NZ_PYFT01000001.1"/>
</dbReference>
<organism evidence="1 2">
    <name type="scientific">Adhaeribacter arboris</name>
    <dbReference type="NCBI Taxonomy" id="2072846"/>
    <lineage>
        <taxon>Bacteria</taxon>
        <taxon>Pseudomonadati</taxon>
        <taxon>Bacteroidota</taxon>
        <taxon>Cytophagia</taxon>
        <taxon>Cytophagales</taxon>
        <taxon>Hymenobacteraceae</taxon>
        <taxon>Adhaeribacter</taxon>
    </lineage>
</organism>
<reference evidence="1 2" key="1">
    <citation type="submission" date="2018-03" db="EMBL/GenBank/DDBJ databases">
        <title>Adhaeribacter sp. HMF7605 Genome sequencing and assembly.</title>
        <authorList>
            <person name="Kang H."/>
            <person name="Kang J."/>
            <person name="Cha I."/>
            <person name="Kim H."/>
            <person name="Joh K."/>
        </authorList>
    </citation>
    <scope>NUCLEOTIDE SEQUENCE [LARGE SCALE GENOMIC DNA]</scope>
    <source>
        <strain evidence="1 2">HMF7605</strain>
    </source>
</reference>
<gene>
    <name evidence="1" type="ORF">AHMF7605_20520</name>
</gene>
<dbReference type="Pfam" id="PF02452">
    <property type="entry name" value="PemK_toxin"/>
    <property type="match status" value="1"/>
</dbReference>
<dbReference type="InterPro" id="IPR011067">
    <property type="entry name" value="Plasmid_toxin/cell-grow_inhib"/>
</dbReference>
<dbReference type="EMBL" id="PYFT01000001">
    <property type="protein sequence ID" value="PSR55717.1"/>
    <property type="molecule type" value="Genomic_DNA"/>
</dbReference>
<evidence type="ECO:0000313" key="2">
    <source>
        <dbReference type="Proteomes" id="UP000240357"/>
    </source>
</evidence>
<protein>
    <submittedName>
        <fullName evidence="1">Growth inhibitor PemK</fullName>
    </submittedName>
</protein>
<name>A0A2T2YJN2_9BACT</name>
<dbReference type="Gene3D" id="2.30.30.110">
    <property type="match status" value="1"/>
</dbReference>
<evidence type="ECO:0000313" key="1">
    <source>
        <dbReference type="EMBL" id="PSR55717.1"/>
    </source>
</evidence>
<accession>A0A2T2YJN2</accession>
<dbReference type="OrthoDB" id="129822at2"/>
<dbReference type="AlphaFoldDB" id="A0A2T2YJN2"/>
<dbReference type="GO" id="GO:0003677">
    <property type="term" value="F:DNA binding"/>
    <property type="evidence" value="ECO:0007669"/>
    <property type="project" value="InterPro"/>
</dbReference>